<dbReference type="OrthoDB" id="412793at2759"/>
<dbReference type="EMBL" id="OV170224">
    <property type="protein sequence ID" value="CAH0724610.1"/>
    <property type="molecule type" value="Genomic_DNA"/>
</dbReference>
<sequence>MWAKIKSAYTTAGKQILGHAKLTHKKWMSLDLWNAIEKRQATKVLLIDDPKNEQLLSDYSFYRKLIKKLARRDKRIESEEIAERAKSALLTHNSQELYNATRQLTNSIKRNAKKPLKDKDGNLLCTSEEQLARWHEHFQKLLTRYRSLPGKEPSDDANPVLDIPTEQPIFELYYDSWCILLPRIKLFITYAMYGP</sequence>
<organism evidence="1 2">
    <name type="scientific">Brenthis ino</name>
    <name type="common">lesser marbled fritillary</name>
    <dbReference type="NCBI Taxonomy" id="405034"/>
    <lineage>
        <taxon>Eukaryota</taxon>
        <taxon>Metazoa</taxon>
        <taxon>Ecdysozoa</taxon>
        <taxon>Arthropoda</taxon>
        <taxon>Hexapoda</taxon>
        <taxon>Insecta</taxon>
        <taxon>Pterygota</taxon>
        <taxon>Neoptera</taxon>
        <taxon>Endopterygota</taxon>
        <taxon>Lepidoptera</taxon>
        <taxon>Glossata</taxon>
        <taxon>Ditrysia</taxon>
        <taxon>Papilionoidea</taxon>
        <taxon>Nymphalidae</taxon>
        <taxon>Heliconiinae</taxon>
        <taxon>Argynnini</taxon>
        <taxon>Brenthis</taxon>
    </lineage>
</organism>
<proteinExistence type="predicted"/>
<feature type="non-terminal residue" evidence="1">
    <location>
        <position position="195"/>
    </location>
</feature>
<name>A0A8J9VDW5_9NEOP</name>
<dbReference type="Proteomes" id="UP000838878">
    <property type="component" value="Chromosome 4"/>
</dbReference>
<evidence type="ECO:0000313" key="1">
    <source>
        <dbReference type="EMBL" id="CAH0724610.1"/>
    </source>
</evidence>
<accession>A0A8J9VDW5</accession>
<dbReference type="AlphaFoldDB" id="A0A8J9VDW5"/>
<protein>
    <submittedName>
        <fullName evidence="1">Uncharacterized protein</fullName>
    </submittedName>
</protein>
<evidence type="ECO:0000313" key="2">
    <source>
        <dbReference type="Proteomes" id="UP000838878"/>
    </source>
</evidence>
<keyword evidence="2" id="KW-1185">Reference proteome</keyword>
<gene>
    <name evidence="1" type="ORF">BINO364_LOCUS10301</name>
</gene>
<reference evidence="1" key="1">
    <citation type="submission" date="2021-12" db="EMBL/GenBank/DDBJ databases">
        <authorList>
            <person name="Martin H S."/>
        </authorList>
    </citation>
    <scope>NUCLEOTIDE SEQUENCE</scope>
</reference>